<dbReference type="Pfam" id="PF02579">
    <property type="entry name" value="Nitro_FeMo-Co"/>
    <property type="match status" value="1"/>
</dbReference>
<dbReference type="SUPFAM" id="SSF53146">
    <property type="entry name" value="Nitrogenase accessory factor-like"/>
    <property type="match status" value="1"/>
</dbReference>
<gene>
    <name evidence="2" type="ORF">S01H1_73762</name>
</gene>
<name>X0Y3N9_9ZZZZ</name>
<reference evidence="2" key="1">
    <citation type="journal article" date="2014" name="Front. Microbiol.">
        <title>High frequency of phylogenetically diverse reductive dehalogenase-homologous genes in deep subseafloor sedimentary metagenomes.</title>
        <authorList>
            <person name="Kawai M."/>
            <person name="Futagami T."/>
            <person name="Toyoda A."/>
            <person name="Takaki Y."/>
            <person name="Nishi S."/>
            <person name="Hori S."/>
            <person name="Arai W."/>
            <person name="Tsubouchi T."/>
            <person name="Morono Y."/>
            <person name="Uchiyama I."/>
            <person name="Ito T."/>
            <person name="Fujiyama A."/>
            <person name="Inagaki F."/>
            <person name="Takami H."/>
        </authorList>
    </citation>
    <scope>NUCLEOTIDE SEQUENCE</scope>
    <source>
        <strain evidence="2">Expedition CK06-06</strain>
    </source>
</reference>
<evidence type="ECO:0000313" key="2">
    <source>
        <dbReference type="EMBL" id="GAG31451.1"/>
    </source>
</evidence>
<accession>X0Y3N9</accession>
<feature type="domain" description="Dinitrogenase iron-molybdenum cofactor biosynthesis" evidence="1">
    <location>
        <begin position="13"/>
        <end position="55"/>
    </location>
</feature>
<dbReference type="PANTHER" id="PTHR42983">
    <property type="entry name" value="DINITROGENASE IRON-MOLYBDENUM COFACTOR PROTEIN-RELATED"/>
    <property type="match status" value="1"/>
</dbReference>
<sequence>MKIAVSAAAPELDAKVDPRFGRCQCFVIVDPETMEFEGVPNESMAAGGGAGVAAAQ</sequence>
<organism evidence="2">
    <name type="scientific">marine sediment metagenome</name>
    <dbReference type="NCBI Taxonomy" id="412755"/>
    <lineage>
        <taxon>unclassified sequences</taxon>
        <taxon>metagenomes</taxon>
        <taxon>ecological metagenomes</taxon>
    </lineage>
</organism>
<comment type="caution">
    <text evidence="2">The sequence shown here is derived from an EMBL/GenBank/DDBJ whole genome shotgun (WGS) entry which is preliminary data.</text>
</comment>
<evidence type="ECO:0000259" key="1">
    <source>
        <dbReference type="Pfam" id="PF02579"/>
    </source>
</evidence>
<feature type="non-terminal residue" evidence="2">
    <location>
        <position position="56"/>
    </location>
</feature>
<dbReference type="PANTHER" id="PTHR42983:SF1">
    <property type="entry name" value="IRON-MOLYBDENUM PROTEIN"/>
    <property type="match status" value="1"/>
</dbReference>
<protein>
    <recommendedName>
        <fullName evidence="1">Dinitrogenase iron-molybdenum cofactor biosynthesis domain-containing protein</fullName>
    </recommendedName>
</protein>
<dbReference type="AlphaFoldDB" id="X0Y3N9"/>
<dbReference type="InterPro" id="IPR003731">
    <property type="entry name" value="Di-Nase_FeMo-co_biosynth"/>
</dbReference>
<dbReference type="EMBL" id="BARS01049300">
    <property type="protein sequence ID" value="GAG31451.1"/>
    <property type="molecule type" value="Genomic_DNA"/>
</dbReference>
<proteinExistence type="predicted"/>
<dbReference type="Gene3D" id="3.30.420.130">
    <property type="entry name" value="Dinitrogenase iron-molybdenum cofactor biosynthesis domain"/>
    <property type="match status" value="1"/>
</dbReference>
<dbReference type="InterPro" id="IPR036105">
    <property type="entry name" value="DiNase_FeMo-co_biosyn_sf"/>
</dbReference>